<protein>
    <submittedName>
        <fullName evidence="6">LysR family transcriptional regulator</fullName>
    </submittedName>
</protein>
<dbReference type="EMBL" id="MAAF01000013">
    <property type="protein sequence ID" value="OUR84583.1"/>
    <property type="molecule type" value="Genomic_DNA"/>
</dbReference>
<dbReference type="InterPro" id="IPR036388">
    <property type="entry name" value="WH-like_DNA-bd_sf"/>
</dbReference>
<evidence type="ECO:0000256" key="1">
    <source>
        <dbReference type="ARBA" id="ARBA00009437"/>
    </source>
</evidence>
<keyword evidence="4" id="KW-0804">Transcription</keyword>
<dbReference type="CDD" id="cd08422">
    <property type="entry name" value="PBP2_CrgA_like"/>
    <property type="match status" value="1"/>
</dbReference>
<dbReference type="FunFam" id="1.10.10.10:FF:000001">
    <property type="entry name" value="LysR family transcriptional regulator"/>
    <property type="match status" value="1"/>
</dbReference>
<sequence>MGQLEDMYIFLRVVETGSITKAAEQMNIAKSAVSKRLSLLEQKLGIKLINRTTRKSSITEAGQRYYQRSKLIIDEVDELNSQTSSSKRALEGTLNIAVPLSFGLTHLAPALNLFLQQHSDLKLNINFSDQKIDIVEQGVDLAFRIGQLDNSSLQARKIAPIKHVLCASPDYLKLHGAPQTPSDLKHHKMIKYGSSDQGGLKLLSKNGEEHIVHFEPHIIANNGDFLKSLAESNHGITYLPSFIVWQSLATKKLVPVLADYKLHSMYAYAVYPANRHLPLKVRSLIDFLVERFGNDPYWDQY</sequence>
<proteinExistence type="inferred from homology"/>
<dbReference type="Pfam" id="PF00126">
    <property type="entry name" value="HTH_1"/>
    <property type="match status" value="1"/>
</dbReference>
<accession>A0A1Y5EPC9</accession>
<evidence type="ECO:0000256" key="3">
    <source>
        <dbReference type="ARBA" id="ARBA00023125"/>
    </source>
</evidence>
<dbReference type="Gene3D" id="3.40.190.290">
    <property type="match status" value="1"/>
</dbReference>
<organism evidence="6 7">
    <name type="scientific">Colwellia psychrerythraea</name>
    <name type="common">Vibrio psychroerythus</name>
    <dbReference type="NCBI Taxonomy" id="28229"/>
    <lineage>
        <taxon>Bacteria</taxon>
        <taxon>Pseudomonadati</taxon>
        <taxon>Pseudomonadota</taxon>
        <taxon>Gammaproteobacteria</taxon>
        <taxon>Alteromonadales</taxon>
        <taxon>Colwelliaceae</taxon>
        <taxon>Colwellia</taxon>
    </lineage>
</organism>
<dbReference type="PANTHER" id="PTHR30537:SF5">
    <property type="entry name" value="HTH-TYPE TRANSCRIPTIONAL ACTIVATOR TTDR-RELATED"/>
    <property type="match status" value="1"/>
</dbReference>
<evidence type="ECO:0000256" key="4">
    <source>
        <dbReference type="ARBA" id="ARBA00023163"/>
    </source>
</evidence>
<dbReference type="PROSITE" id="PS50931">
    <property type="entry name" value="HTH_LYSR"/>
    <property type="match status" value="1"/>
</dbReference>
<dbReference type="PRINTS" id="PR00039">
    <property type="entry name" value="HTHLYSR"/>
</dbReference>
<reference evidence="7" key="1">
    <citation type="journal article" date="2017" name="Proc. Natl. Acad. Sci. U.S.A.">
        <title>Simulation of Deepwater Horizon oil plume reveals substrate specialization within a complex community of hydrocarbon degraders.</title>
        <authorList>
            <person name="Hu P."/>
            <person name="Dubinsky E.A."/>
            <person name="Probst A.J."/>
            <person name="Wang J."/>
            <person name="Sieber C.M.K."/>
            <person name="Tom L.M."/>
            <person name="Gardinali P."/>
            <person name="Banfield J.F."/>
            <person name="Atlas R.M."/>
            <person name="Andersen G.L."/>
        </authorList>
    </citation>
    <scope>NUCLEOTIDE SEQUENCE [LARGE SCALE GENOMIC DNA]</scope>
</reference>
<dbReference type="Pfam" id="PF03466">
    <property type="entry name" value="LysR_substrate"/>
    <property type="match status" value="1"/>
</dbReference>
<evidence type="ECO:0000256" key="2">
    <source>
        <dbReference type="ARBA" id="ARBA00023015"/>
    </source>
</evidence>
<dbReference type="GO" id="GO:0006351">
    <property type="term" value="P:DNA-templated transcription"/>
    <property type="evidence" value="ECO:0007669"/>
    <property type="project" value="TreeGrafter"/>
</dbReference>
<dbReference type="GO" id="GO:0003700">
    <property type="term" value="F:DNA-binding transcription factor activity"/>
    <property type="evidence" value="ECO:0007669"/>
    <property type="project" value="InterPro"/>
</dbReference>
<keyword evidence="3" id="KW-0238">DNA-binding</keyword>
<feature type="domain" description="HTH lysR-type" evidence="5">
    <location>
        <begin position="1"/>
        <end position="59"/>
    </location>
</feature>
<dbReference type="SUPFAM" id="SSF53850">
    <property type="entry name" value="Periplasmic binding protein-like II"/>
    <property type="match status" value="1"/>
</dbReference>
<dbReference type="PANTHER" id="PTHR30537">
    <property type="entry name" value="HTH-TYPE TRANSCRIPTIONAL REGULATOR"/>
    <property type="match status" value="1"/>
</dbReference>
<dbReference type="InterPro" id="IPR058163">
    <property type="entry name" value="LysR-type_TF_proteobact-type"/>
</dbReference>
<gene>
    <name evidence="6" type="ORF">A9Q75_02200</name>
</gene>
<dbReference type="Gene3D" id="1.10.10.10">
    <property type="entry name" value="Winged helix-like DNA-binding domain superfamily/Winged helix DNA-binding domain"/>
    <property type="match status" value="1"/>
</dbReference>
<comment type="similarity">
    <text evidence="1">Belongs to the LysR transcriptional regulatory family.</text>
</comment>
<dbReference type="GO" id="GO:0043565">
    <property type="term" value="F:sequence-specific DNA binding"/>
    <property type="evidence" value="ECO:0007669"/>
    <property type="project" value="TreeGrafter"/>
</dbReference>
<dbReference type="AlphaFoldDB" id="A0A1Y5EPC9"/>
<dbReference type="Proteomes" id="UP000243053">
    <property type="component" value="Unassembled WGS sequence"/>
</dbReference>
<evidence type="ECO:0000259" key="5">
    <source>
        <dbReference type="PROSITE" id="PS50931"/>
    </source>
</evidence>
<dbReference type="InterPro" id="IPR005119">
    <property type="entry name" value="LysR_subst-bd"/>
</dbReference>
<dbReference type="InterPro" id="IPR000847">
    <property type="entry name" value="LysR_HTH_N"/>
</dbReference>
<keyword evidence="2" id="KW-0805">Transcription regulation</keyword>
<dbReference type="SUPFAM" id="SSF46785">
    <property type="entry name" value="Winged helix' DNA-binding domain"/>
    <property type="match status" value="1"/>
</dbReference>
<dbReference type="InterPro" id="IPR036390">
    <property type="entry name" value="WH_DNA-bd_sf"/>
</dbReference>
<name>A0A1Y5EPC9_COLPS</name>
<evidence type="ECO:0000313" key="7">
    <source>
        <dbReference type="Proteomes" id="UP000243053"/>
    </source>
</evidence>
<evidence type="ECO:0000313" key="6">
    <source>
        <dbReference type="EMBL" id="OUR84583.1"/>
    </source>
</evidence>
<comment type="caution">
    <text evidence="6">The sequence shown here is derived from an EMBL/GenBank/DDBJ whole genome shotgun (WGS) entry which is preliminary data.</text>
</comment>